<accession>A0ABT8W7G9</accession>
<proteinExistence type="predicted"/>
<dbReference type="Proteomes" id="UP001176883">
    <property type="component" value="Unassembled WGS sequence"/>
</dbReference>
<gene>
    <name evidence="1" type="ORF">Q4Q35_04565</name>
</gene>
<evidence type="ECO:0008006" key="3">
    <source>
        <dbReference type="Google" id="ProtNLM"/>
    </source>
</evidence>
<comment type="caution">
    <text evidence="1">The sequence shown here is derived from an EMBL/GenBank/DDBJ whole genome shotgun (WGS) entry which is preliminary data.</text>
</comment>
<name>A0ABT8W7G9_9FLAO</name>
<dbReference type="EMBL" id="JAUOEK010000063">
    <property type="protein sequence ID" value="MDO5969073.1"/>
    <property type="molecule type" value="Genomic_DNA"/>
</dbReference>
<dbReference type="RefSeq" id="WP_303276759.1">
    <property type="nucleotide sequence ID" value="NZ_JAUOEK010000063.1"/>
</dbReference>
<protein>
    <recommendedName>
        <fullName evidence="3">TIR domain-containing protein</fullName>
    </recommendedName>
</protein>
<keyword evidence="2" id="KW-1185">Reference proteome</keyword>
<evidence type="ECO:0000313" key="1">
    <source>
        <dbReference type="EMBL" id="MDO5969073.1"/>
    </source>
</evidence>
<evidence type="ECO:0000313" key="2">
    <source>
        <dbReference type="Proteomes" id="UP001176883"/>
    </source>
</evidence>
<sequence>MARRNRKGLFSMDAFCAVLMEGFKESNWTDQEVGVAVGRNVLIIPIRRGLDPYGFIGKYQGFQAIGKNVGQVAEGIFEIISRNEKTKSKYLNTLVELILLSNTVNQGIERLKALKKVKDLPKEKVEYLQDKITDNENLKETRFLNPFNEIAWKYKLDGLSIKSFEKVKEEYYDDLPF</sequence>
<organism evidence="1 2">
    <name type="scientific">Flavivirga aquimarina</name>
    <dbReference type="NCBI Taxonomy" id="2027862"/>
    <lineage>
        <taxon>Bacteria</taxon>
        <taxon>Pseudomonadati</taxon>
        <taxon>Bacteroidota</taxon>
        <taxon>Flavobacteriia</taxon>
        <taxon>Flavobacteriales</taxon>
        <taxon>Flavobacteriaceae</taxon>
        <taxon>Flavivirga</taxon>
    </lineage>
</organism>
<reference evidence="1" key="1">
    <citation type="submission" date="2023-07" db="EMBL/GenBank/DDBJ databases">
        <title>Two novel species in the genus Flavivirga.</title>
        <authorList>
            <person name="Kwon K."/>
        </authorList>
    </citation>
    <scope>NUCLEOTIDE SEQUENCE</scope>
    <source>
        <strain evidence="1">KCTC 52353</strain>
    </source>
</reference>